<protein>
    <submittedName>
        <fullName evidence="2">Uncharacterized protein</fullName>
    </submittedName>
</protein>
<sequence length="59" mass="6302">MFEYRLHQHRVTDLRREVAAARRGRKTDRRSASGGGVGNGGGTANGTPRPGDTSYTTAA</sequence>
<accession>A0A7W3TE20</accession>
<feature type="region of interest" description="Disordered" evidence="1">
    <location>
        <begin position="15"/>
        <end position="59"/>
    </location>
</feature>
<evidence type="ECO:0000313" key="3">
    <source>
        <dbReference type="Proteomes" id="UP000538929"/>
    </source>
</evidence>
<feature type="compositionally biased region" description="Gly residues" evidence="1">
    <location>
        <begin position="33"/>
        <end position="44"/>
    </location>
</feature>
<comment type="caution">
    <text evidence="2">The sequence shown here is derived from an EMBL/GenBank/DDBJ whole genome shotgun (WGS) entry which is preliminary data.</text>
</comment>
<evidence type="ECO:0000313" key="2">
    <source>
        <dbReference type="EMBL" id="MBB0245078.1"/>
    </source>
</evidence>
<dbReference type="EMBL" id="VKHT01000387">
    <property type="protein sequence ID" value="MBB0245078.1"/>
    <property type="molecule type" value="Genomic_DNA"/>
</dbReference>
<reference evidence="3" key="1">
    <citation type="submission" date="2019-10" db="EMBL/GenBank/DDBJ databases">
        <title>Streptomyces sp. nov., a novel actinobacterium isolated from alkaline environment.</title>
        <authorList>
            <person name="Golinska P."/>
        </authorList>
    </citation>
    <scope>NUCLEOTIDE SEQUENCE [LARGE SCALE GENOMIC DNA]</scope>
    <source>
        <strain evidence="3">DSM 42118</strain>
    </source>
</reference>
<name>A0A7W3TE20_9ACTN</name>
<keyword evidence="3" id="KW-1185">Reference proteome</keyword>
<proteinExistence type="predicted"/>
<gene>
    <name evidence="2" type="ORF">FNQ90_13415</name>
</gene>
<organism evidence="2 3">
    <name type="scientific">Streptomyces alkaliphilus</name>
    <dbReference type="NCBI Taxonomy" id="1472722"/>
    <lineage>
        <taxon>Bacteria</taxon>
        <taxon>Bacillati</taxon>
        <taxon>Actinomycetota</taxon>
        <taxon>Actinomycetes</taxon>
        <taxon>Kitasatosporales</taxon>
        <taxon>Streptomycetaceae</taxon>
        <taxon>Streptomyces</taxon>
    </lineage>
</organism>
<evidence type="ECO:0000256" key="1">
    <source>
        <dbReference type="SAM" id="MobiDB-lite"/>
    </source>
</evidence>
<dbReference type="AlphaFoldDB" id="A0A7W3TE20"/>
<dbReference type="Proteomes" id="UP000538929">
    <property type="component" value="Unassembled WGS sequence"/>
</dbReference>
<dbReference type="RefSeq" id="WP_182606609.1">
    <property type="nucleotide sequence ID" value="NZ_VKHT01000387.1"/>
</dbReference>